<feature type="compositionally biased region" description="Low complexity" evidence="1">
    <location>
        <begin position="28"/>
        <end position="40"/>
    </location>
</feature>
<evidence type="ECO:0000313" key="3">
    <source>
        <dbReference type="Proteomes" id="UP000002281"/>
    </source>
</evidence>
<accession>A0A3Q2HCL0</accession>
<dbReference type="AlphaFoldDB" id="A0A3Q2HCL0"/>
<evidence type="ECO:0000256" key="1">
    <source>
        <dbReference type="SAM" id="MobiDB-lite"/>
    </source>
</evidence>
<organism evidence="2 3">
    <name type="scientific">Equus caballus</name>
    <name type="common">Horse</name>
    <dbReference type="NCBI Taxonomy" id="9796"/>
    <lineage>
        <taxon>Eukaryota</taxon>
        <taxon>Metazoa</taxon>
        <taxon>Chordata</taxon>
        <taxon>Craniata</taxon>
        <taxon>Vertebrata</taxon>
        <taxon>Euteleostomi</taxon>
        <taxon>Mammalia</taxon>
        <taxon>Eutheria</taxon>
        <taxon>Laurasiatheria</taxon>
        <taxon>Perissodactyla</taxon>
        <taxon>Equidae</taxon>
        <taxon>Equus</taxon>
    </lineage>
</organism>
<dbReference type="Bgee" id="ENSECAG00000029201">
    <property type="expression patterns" value="Expressed in spinal cord and 20 other cell types or tissues"/>
</dbReference>
<dbReference type="InParanoid" id="A0A3Q2HCL0"/>
<proteinExistence type="predicted"/>
<dbReference type="PaxDb" id="9796-ENSECAP00000031973"/>
<dbReference type="Ensembl" id="ENSECAT00000040413.2">
    <property type="protein sequence ID" value="ENSECAP00000031973.2"/>
    <property type="gene ID" value="ENSECAG00000029201.2"/>
</dbReference>
<protein>
    <submittedName>
        <fullName evidence="2">Uncharacterized protein</fullName>
    </submittedName>
</protein>
<feature type="region of interest" description="Disordered" evidence="1">
    <location>
        <begin position="25"/>
        <end position="91"/>
    </location>
</feature>
<reference evidence="2 3" key="1">
    <citation type="journal article" date="2009" name="Science">
        <title>Genome sequence, comparative analysis, and population genetics of the domestic horse.</title>
        <authorList>
            <consortium name="Broad Institute Genome Sequencing Platform"/>
            <consortium name="Broad Institute Whole Genome Assembly Team"/>
            <person name="Wade C.M."/>
            <person name="Giulotto E."/>
            <person name="Sigurdsson S."/>
            <person name="Zoli M."/>
            <person name="Gnerre S."/>
            <person name="Imsland F."/>
            <person name="Lear T.L."/>
            <person name="Adelson D.L."/>
            <person name="Bailey E."/>
            <person name="Bellone R.R."/>
            <person name="Bloecker H."/>
            <person name="Distl O."/>
            <person name="Edgar R.C."/>
            <person name="Garber M."/>
            <person name="Leeb T."/>
            <person name="Mauceli E."/>
            <person name="MacLeod J.N."/>
            <person name="Penedo M.C.T."/>
            <person name="Raison J.M."/>
            <person name="Sharpe T."/>
            <person name="Vogel J."/>
            <person name="Andersson L."/>
            <person name="Antczak D.F."/>
            <person name="Biagi T."/>
            <person name="Binns M.M."/>
            <person name="Chowdhary B.P."/>
            <person name="Coleman S.J."/>
            <person name="Della Valle G."/>
            <person name="Fryc S."/>
            <person name="Guerin G."/>
            <person name="Hasegawa T."/>
            <person name="Hill E.W."/>
            <person name="Jurka J."/>
            <person name="Kiialainen A."/>
            <person name="Lindgren G."/>
            <person name="Liu J."/>
            <person name="Magnani E."/>
            <person name="Mickelson J.R."/>
            <person name="Murray J."/>
            <person name="Nergadze S.G."/>
            <person name="Onofrio R."/>
            <person name="Pedroni S."/>
            <person name="Piras M.F."/>
            <person name="Raudsepp T."/>
            <person name="Rocchi M."/>
            <person name="Roeed K.H."/>
            <person name="Ryder O.A."/>
            <person name="Searle S."/>
            <person name="Skow L."/>
            <person name="Swinburne J.E."/>
            <person name="Syvaenen A.C."/>
            <person name="Tozaki T."/>
            <person name="Valberg S.J."/>
            <person name="Vaudin M."/>
            <person name="White J.R."/>
            <person name="Zody M.C."/>
            <person name="Lander E.S."/>
            <person name="Lindblad-Toh K."/>
        </authorList>
    </citation>
    <scope>NUCLEOTIDE SEQUENCE [LARGE SCALE GENOMIC DNA]</scope>
    <source>
        <strain evidence="2 3">Thoroughbred</strain>
    </source>
</reference>
<reference evidence="2" key="3">
    <citation type="submission" date="2025-09" db="UniProtKB">
        <authorList>
            <consortium name="Ensembl"/>
        </authorList>
    </citation>
    <scope>IDENTIFICATION</scope>
    <source>
        <strain evidence="2">Thoroughbred</strain>
    </source>
</reference>
<name>A0A3Q2HCL0_HORSE</name>
<reference evidence="2" key="2">
    <citation type="submission" date="2025-08" db="UniProtKB">
        <authorList>
            <consortium name="Ensembl"/>
        </authorList>
    </citation>
    <scope>IDENTIFICATION</scope>
    <source>
        <strain evidence="2">Thoroughbred</strain>
    </source>
</reference>
<dbReference type="Proteomes" id="UP000002281">
    <property type="component" value="Chromosome 4"/>
</dbReference>
<evidence type="ECO:0000313" key="2">
    <source>
        <dbReference type="Ensembl" id="ENSECAP00000031973.2"/>
    </source>
</evidence>
<keyword evidence="3" id="KW-1185">Reference proteome</keyword>
<sequence length="91" mass="9296">MGLAQATVGPCLGCCSTGSMLVSPPLVPSLEGGPEGSLEGAQSPWSPAPGWLHGEGIHCHPESGSSEVTEGPSRSRSEGFLLSPHFSFPPR</sequence>
<feature type="compositionally biased region" description="Polar residues" evidence="1">
    <location>
        <begin position="63"/>
        <end position="74"/>
    </location>
</feature>